<dbReference type="KEGG" id="dku:Desku_0856"/>
<proteinExistence type="predicted"/>
<sequence>MHDYAFLLGAAVPCVVVSMYILEGMWKGWEKVNKRVEVLQRRKRMLASLPEVISRAYEARGNRNQLYSYLDSQMKRIEWNIQPAAFLALSVTAAIAGLVTGLFLLRNIASAVAIMVIAVFVPFLVLSWKVQKHEQRVLEQLPMAIQLFTVEFEMTKSIAQALARVSEIAANPLKRYLSQCAKDLTAGKQSARVFNKFSSDLNCEYGRLWAQILLAAHEDSTVMKIMPRLISRLHQQRLLIQKNLTELSGTRRLGVLLNILVVPGFIITQVLFPDTLEFYSQPIGRAVILVLFLSVTAGIVLDQTLKKIDL</sequence>
<dbReference type="Proteomes" id="UP000009229">
    <property type="component" value="Chromosome"/>
</dbReference>
<feature type="transmembrane region" description="Helical" evidence="1">
    <location>
        <begin position="283"/>
        <end position="301"/>
    </location>
</feature>
<dbReference type="EMBL" id="CP002770">
    <property type="protein sequence ID" value="AEG14456.1"/>
    <property type="molecule type" value="Genomic_DNA"/>
</dbReference>
<evidence type="ECO:0008006" key="4">
    <source>
        <dbReference type="Google" id="ProtNLM"/>
    </source>
</evidence>
<gene>
    <name evidence="2" type="ordered locus">Desku_0856</name>
</gene>
<keyword evidence="1" id="KW-0812">Transmembrane</keyword>
<feature type="transmembrane region" description="Helical" evidence="1">
    <location>
        <begin position="111"/>
        <end position="128"/>
    </location>
</feature>
<protein>
    <recommendedName>
        <fullName evidence="4">Type II secretion system F domain protein</fullName>
    </recommendedName>
</protein>
<keyword evidence="3" id="KW-1185">Reference proteome</keyword>
<evidence type="ECO:0000313" key="2">
    <source>
        <dbReference type="EMBL" id="AEG14456.1"/>
    </source>
</evidence>
<evidence type="ECO:0000313" key="3">
    <source>
        <dbReference type="Proteomes" id="UP000009229"/>
    </source>
</evidence>
<keyword evidence="1" id="KW-1133">Transmembrane helix</keyword>
<feature type="transmembrane region" description="Helical" evidence="1">
    <location>
        <begin position="84"/>
        <end position="105"/>
    </location>
</feature>
<dbReference type="PANTHER" id="PTHR35007">
    <property type="entry name" value="INTEGRAL MEMBRANE PROTEIN-RELATED"/>
    <property type="match status" value="1"/>
</dbReference>
<name>A0AAU8PS00_DESK7</name>
<dbReference type="PANTHER" id="PTHR35007:SF2">
    <property type="entry name" value="PILUS ASSEMBLE PROTEIN"/>
    <property type="match status" value="1"/>
</dbReference>
<organism evidence="2 3">
    <name type="scientific">Desulfofundulus kuznetsovii (strain DSM 6115 / VKM B-1805 / 17)</name>
    <name type="common">Desulfotomaculum kuznetsovii</name>
    <dbReference type="NCBI Taxonomy" id="760568"/>
    <lineage>
        <taxon>Bacteria</taxon>
        <taxon>Bacillati</taxon>
        <taxon>Bacillota</taxon>
        <taxon>Clostridia</taxon>
        <taxon>Eubacteriales</taxon>
        <taxon>Peptococcaceae</taxon>
        <taxon>Desulfofundulus</taxon>
    </lineage>
</organism>
<dbReference type="AlphaFoldDB" id="A0AAU8PS00"/>
<reference evidence="3" key="1">
    <citation type="submission" date="2011-05" db="EMBL/GenBank/DDBJ databases">
        <title>Complete sequence of Desulfotomaculum kuznetsovii DSM 6115.</title>
        <authorList>
            <person name="Lucas S."/>
            <person name="Han J."/>
            <person name="Lapidus A."/>
            <person name="Cheng J.-F."/>
            <person name="Goodwin L."/>
            <person name="Pitluck S."/>
            <person name="Peters L."/>
            <person name="Mikhailova N."/>
            <person name="Lu M."/>
            <person name="Saunders E."/>
            <person name="Han C."/>
            <person name="Tapia R."/>
            <person name="Land M."/>
            <person name="Hauser L."/>
            <person name="Kyrpides N."/>
            <person name="Ivanova N."/>
            <person name="Pagani I."/>
            <person name="Nazina T."/>
            <person name="Ivanova A."/>
            <person name="Parshina S."/>
            <person name="Kuever J."/>
            <person name="Muyzer G."/>
            <person name="Plugge C."/>
            <person name="Stams A."/>
            <person name="Woyke T."/>
        </authorList>
    </citation>
    <scope>NUCLEOTIDE SEQUENCE [LARGE SCALE GENOMIC DNA]</scope>
    <source>
        <strain evidence="3">DSM 6115 / VKM B-1805 / 17</strain>
    </source>
</reference>
<accession>A0AAU8PS00</accession>
<keyword evidence="1" id="KW-0472">Membrane</keyword>
<feature type="transmembrane region" description="Helical" evidence="1">
    <location>
        <begin position="253"/>
        <end position="271"/>
    </location>
</feature>
<evidence type="ECO:0000256" key="1">
    <source>
        <dbReference type="SAM" id="Phobius"/>
    </source>
</evidence>
<feature type="transmembrane region" description="Helical" evidence="1">
    <location>
        <begin position="6"/>
        <end position="26"/>
    </location>
</feature>